<feature type="compositionally biased region" description="Basic and acidic residues" evidence="6">
    <location>
        <begin position="22"/>
        <end position="36"/>
    </location>
</feature>
<feature type="region of interest" description="Disordered" evidence="6">
    <location>
        <begin position="134"/>
        <end position="153"/>
    </location>
</feature>
<feature type="compositionally biased region" description="Basic and acidic residues" evidence="6">
    <location>
        <begin position="45"/>
        <end position="61"/>
    </location>
</feature>
<dbReference type="SUPFAM" id="SSF55008">
    <property type="entry name" value="HMA, heavy metal-associated domain"/>
    <property type="match status" value="2"/>
</dbReference>
<evidence type="ECO:0000256" key="2">
    <source>
        <dbReference type="ARBA" id="ARBA00022481"/>
    </source>
</evidence>
<accession>A0A2U1M9A0</accession>
<dbReference type="EMBL" id="PKPP01006053">
    <property type="protein sequence ID" value="PWA57831.1"/>
    <property type="molecule type" value="Genomic_DNA"/>
</dbReference>
<dbReference type="Pfam" id="PF00403">
    <property type="entry name" value="HMA"/>
    <property type="match status" value="2"/>
</dbReference>
<protein>
    <submittedName>
        <fullName evidence="8">Heavy metal-associated domain, HMA</fullName>
    </submittedName>
</protein>
<dbReference type="GO" id="GO:0009626">
    <property type="term" value="P:plant-type hypersensitive response"/>
    <property type="evidence" value="ECO:0007669"/>
    <property type="project" value="UniProtKB-KW"/>
</dbReference>
<dbReference type="InterPro" id="IPR036163">
    <property type="entry name" value="HMA_dom_sf"/>
</dbReference>
<dbReference type="PROSITE" id="PS50846">
    <property type="entry name" value="HMA_2"/>
    <property type="match status" value="2"/>
</dbReference>
<keyword evidence="2" id="KW-0488">Methylation</keyword>
<dbReference type="GO" id="GO:0016020">
    <property type="term" value="C:membrane"/>
    <property type="evidence" value="ECO:0007669"/>
    <property type="project" value="UniProtKB-SubCell"/>
</dbReference>
<dbReference type="AlphaFoldDB" id="A0A2U1M9A0"/>
<evidence type="ECO:0000256" key="4">
    <source>
        <dbReference type="ARBA" id="ARBA00023289"/>
    </source>
</evidence>
<dbReference type="InterPro" id="IPR006121">
    <property type="entry name" value="HMA_dom"/>
</dbReference>
<feature type="region of interest" description="Disordered" evidence="6">
    <location>
        <begin position="217"/>
        <end position="253"/>
    </location>
</feature>
<evidence type="ECO:0000259" key="7">
    <source>
        <dbReference type="PROSITE" id="PS50846"/>
    </source>
</evidence>
<keyword evidence="3" id="KW-0479">Metal-binding</keyword>
<evidence type="ECO:0000256" key="1">
    <source>
        <dbReference type="ARBA" id="ARBA00004170"/>
    </source>
</evidence>
<feature type="domain" description="HMA" evidence="7">
    <location>
        <begin position="66"/>
        <end position="130"/>
    </location>
</feature>
<dbReference type="STRING" id="35608.A0A2U1M9A0"/>
<evidence type="ECO:0000256" key="5">
    <source>
        <dbReference type="ARBA" id="ARBA00024045"/>
    </source>
</evidence>
<feature type="domain" description="HMA" evidence="7">
    <location>
        <begin position="154"/>
        <end position="218"/>
    </location>
</feature>
<name>A0A2U1M9A0_ARTAN</name>
<dbReference type="CDD" id="cd00371">
    <property type="entry name" value="HMA"/>
    <property type="match status" value="2"/>
</dbReference>
<dbReference type="Proteomes" id="UP000245207">
    <property type="component" value="Unassembled WGS sequence"/>
</dbReference>
<feature type="compositionally biased region" description="Basic and acidic residues" evidence="6">
    <location>
        <begin position="233"/>
        <end position="250"/>
    </location>
</feature>
<dbReference type="InterPro" id="IPR044577">
    <property type="entry name" value="HIPP4/7/8/17/18/19"/>
</dbReference>
<reference evidence="8 9" key="1">
    <citation type="journal article" date="2018" name="Mol. Plant">
        <title>The genome of Artemisia annua provides insight into the evolution of Asteraceae family and artemisinin biosynthesis.</title>
        <authorList>
            <person name="Shen Q."/>
            <person name="Zhang L."/>
            <person name="Liao Z."/>
            <person name="Wang S."/>
            <person name="Yan T."/>
            <person name="Shi P."/>
            <person name="Liu M."/>
            <person name="Fu X."/>
            <person name="Pan Q."/>
            <person name="Wang Y."/>
            <person name="Lv Z."/>
            <person name="Lu X."/>
            <person name="Zhang F."/>
            <person name="Jiang W."/>
            <person name="Ma Y."/>
            <person name="Chen M."/>
            <person name="Hao X."/>
            <person name="Li L."/>
            <person name="Tang Y."/>
            <person name="Lv G."/>
            <person name="Zhou Y."/>
            <person name="Sun X."/>
            <person name="Brodelius P.E."/>
            <person name="Rose J.K.C."/>
            <person name="Tang K."/>
        </authorList>
    </citation>
    <scope>NUCLEOTIDE SEQUENCE [LARGE SCALE GENOMIC DNA]</scope>
    <source>
        <strain evidence="9">cv. Huhao1</strain>
        <tissue evidence="8">Leaf</tissue>
    </source>
</reference>
<dbReference type="PANTHER" id="PTHR46195:SF3">
    <property type="entry name" value="HEAVY METAL-ASSOCIATED ISOPRENYLATED PLANT PROTEIN 3-LIKE"/>
    <property type="match status" value="1"/>
</dbReference>
<feature type="compositionally biased region" description="Basic and acidic residues" evidence="6">
    <location>
        <begin position="139"/>
        <end position="153"/>
    </location>
</feature>
<dbReference type="OrthoDB" id="689350at2759"/>
<comment type="similarity">
    <text evidence="5">Belongs to the HIPP family.</text>
</comment>
<gene>
    <name evidence="8" type="ORF">CTI12_AA275640</name>
</gene>
<comment type="subcellular location">
    <subcellularLocation>
        <location evidence="1">Membrane</location>
        <topology evidence="1">Peripheral membrane protein</topology>
    </subcellularLocation>
</comment>
<feature type="compositionally biased region" description="Low complexity" evidence="6">
    <location>
        <begin position="9"/>
        <end position="21"/>
    </location>
</feature>
<dbReference type="GO" id="GO:0046872">
    <property type="term" value="F:metal ion binding"/>
    <property type="evidence" value="ECO:0007669"/>
    <property type="project" value="UniProtKB-KW"/>
</dbReference>
<evidence type="ECO:0000256" key="3">
    <source>
        <dbReference type="ARBA" id="ARBA00022723"/>
    </source>
</evidence>
<organism evidence="8 9">
    <name type="scientific">Artemisia annua</name>
    <name type="common">Sweet wormwood</name>
    <dbReference type="NCBI Taxonomy" id="35608"/>
    <lineage>
        <taxon>Eukaryota</taxon>
        <taxon>Viridiplantae</taxon>
        <taxon>Streptophyta</taxon>
        <taxon>Embryophyta</taxon>
        <taxon>Tracheophyta</taxon>
        <taxon>Spermatophyta</taxon>
        <taxon>Magnoliopsida</taxon>
        <taxon>eudicotyledons</taxon>
        <taxon>Gunneridae</taxon>
        <taxon>Pentapetalae</taxon>
        <taxon>asterids</taxon>
        <taxon>campanulids</taxon>
        <taxon>Asterales</taxon>
        <taxon>Asteraceae</taxon>
        <taxon>Asteroideae</taxon>
        <taxon>Anthemideae</taxon>
        <taxon>Artemisiinae</taxon>
        <taxon>Artemisia</taxon>
    </lineage>
</organism>
<feature type="region of interest" description="Disordered" evidence="6">
    <location>
        <begin position="1"/>
        <end position="62"/>
    </location>
</feature>
<evidence type="ECO:0000313" key="8">
    <source>
        <dbReference type="EMBL" id="PWA57831.1"/>
    </source>
</evidence>
<comment type="caution">
    <text evidence="8">The sequence shown here is derived from an EMBL/GenBank/DDBJ whole genome shotgun (WGS) entry which is preliminary data.</text>
</comment>
<keyword evidence="4" id="KW-0636">Prenylation</keyword>
<dbReference type="Gene3D" id="3.30.70.100">
    <property type="match status" value="2"/>
</dbReference>
<dbReference type="PANTHER" id="PTHR46195">
    <property type="entry name" value="HEAVY METAL-ASSOCIATED ISOPRENYLATED PLANT PROTEIN 7"/>
    <property type="match status" value="1"/>
</dbReference>
<keyword evidence="4" id="KW-0449">Lipoprotein</keyword>
<keyword evidence="9" id="KW-1185">Reference proteome</keyword>
<evidence type="ECO:0000313" key="9">
    <source>
        <dbReference type="Proteomes" id="UP000245207"/>
    </source>
</evidence>
<proteinExistence type="inferred from homology"/>
<evidence type="ECO:0000256" key="6">
    <source>
        <dbReference type="SAM" id="MobiDB-lite"/>
    </source>
</evidence>
<sequence length="281" mass="31060">MGKNKNRNKNNNPNANDNANAKTEEQHENNQEENKNEAGALVGDENAKGSESPTKDNKQNDNKQNAGAIVLGVYLHCQGCVETVVKSLRGFEGVEVVEPNTKDNRVVVKGKNCDPVRIAERVRRKSGKHVEIISPVQKKQQEKKQEKKPEAPKVTETVLKMHLHCDGCCNEVKRIILKLAGVQSVNPDMNASTVMVKGTVDPKDLIAFIRKKAGRHAEVVVPKKQKGQNQNHNDGEQKDNEKKDKGKDGKNIGLSYPNVPPGLVYAPQIFSDENPNACHIM</sequence>